<keyword evidence="2" id="KW-1185">Reference proteome</keyword>
<proteinExistence type="predicted"/>
<organism evidence="1 2">
    <name type="scientific">Gossypium arboreum</name>
    <name type="common">Tree cotton</name>
    <name type="synonym">Gossypium nanking</name>
    <dbReference type="NCBI Taxonomy" id="29729"/>
    <lineage>
        <taxon>Eukaryota</taxon>
        <taxon>Viridiplantae</taxon>
        <taxon>Streptophyta</taxon>
        <taxon>Embryophyta</taxon>
        <taxon>Tracheophyta</taxon>
        <taxon>Spermatophyta</taxon>
        <taxon>Magnoliopsida</taxon>
        <taxon>eudicotyledons</taxon>
        <taxon>Gunneridae</taxon>
        <taxon>Pentapetalae</taxon>
        <taxon>rosids</taxon>
        <taxon>malvids</taxon>
        <taxon>Malvales</taxon>
        <taxon>Malvaceae</taxon>
        <taxon>Malvoideae</taxon>
        <taxon>Gossypium</taxon>
    </lineage>
</organism>
<dbReference type="EMBL" id="JARKNE010000010">
    <property type="protein sequence ID" value="KAK5794265.1"/>
    <property type="molecule type" value="Genomic_DNA"/>
</dbReference>
<comment type="caution">
    <text evidence="1">The sequence shown here is derived from an EMBL/GenBank/DDBJ whole genome shotgun (WGS) entry which is preliminary data.</text>
</comment>
<evidence type="ECO:0000313" key="2">
    <source>
        <dbReference type="Proteomes" id="UP001358586"/>
    </source>
</evidence>
<accession>A0ABR0NGY0</accession>
<sequence>MAGDVPTMEVNETTVDREETVFTAKHLNKIEAYLASKYIKLDKVHRAGIFFIFYEGIKLLVSTTTIQHIYLWLDSTTIYQDGSNIGN</sequence>
<evidence type="ECO:0000313" key="1">
    <source>
        <dbReference type="EMBL" id="KAK5794265.1"/>
    </source>
</evidence>
<gene>
    <name evidence="1" type="ORF">PVK06_035483</name>
</gene>
<dbReference type="Proteomes" id="UP001358586">
    <property type="component" value="Chromosome 10"/>
</dbReference>
<name>A0ABR0NGY0_GOSAR</name>
<reference evidence="1 2" key="1">
    <citation type="submission" date="2023-03" db="EMBL/GenBank/DDBJ databases">
        <title>WGS of Gossypium arboreum.</title>
        <authorList>
            <person name="Yu D."/>
        </authorList>
    </citation>
    <scope>NUCLEOTIDE SEQUENCE [LARGE SCALE GENOMIC DNA]</scope>
    <source>
        <tissue evidence="1">Leaf</tissue>
    </source>
</reference>
<protein>
    <submittedName>
        <fullName evidence="1">Uncharacterized protein</fullName>
    </submittedName>
</protein>